<dbReference type="AlphaFoldDB" id="A0A9D9E969"/>
<reference evidence="2" key="2">
    <citation type="journal article" date="2021" name="PeerJ">
        <title>Extensive microbial diversity within the chicken gut microbiome revealed by metagenomics and culture.</title>
        <authorList>
            <person name="Gilroy R."/>
            <person name="Ravi A."/>
            <person name="Getino M."/>
            <person name="Pursley I."/>
            <person name="Horton D.L."/>
            <person name="Alikhan N.F."/>
            <person name="Baker D."/>
            <person name="Gharbi K."/>
            <person name="Hall N."/>
            <person name="Watson M."/>
            <person name="Adriaenssens E.M."/>
            <person name="Foster-Nyarko E."/>
            <person name="Jarju S."/>
            <person name="Secka A."/>
            <person name="Antonio M."/>
            <person name="Oren A."/>
            <person name="Chaudhuri R.R."/>
            <person name="La Ragione R."/>
            <person name="Hildebrand F."/>
            <person name="Pallen M.J."/>
        </authorList>
    </citation>
    <scope>NUCLEOTIDE SEQUENCE</scope>
    <source>
        <strain evidence="2">11167</strain>
    </source>
</reference>
<keyword evidence="1" id="KW-0732">Signal</keyword>
<dbReference type="Proteomes" id="UP000823633">
    <property type="component" value="Unassembled WGS sequence"/>
</dbReference>
<evidence type="ECO:0000313" key="3">
    <source>
        <dbReference type="Proteomes" id="UP000823633"/>
    </source>
</evidence>
<organism evidence="2 3">
    <name type="scientific">Candidatus Aphodenecus pullistercoris</name>
    <dbReference type="NCBI Taxonomy" id="2840669"/>
    <lineage>
        <taxon>Bacteria</taxon>
        <taxon>Pseudomonadati</taxon>
        <taxon>Spirochaetota</taxon>
        <taxon>Spirochaetia</taxon>
        <taxon>Spirochaetales</taxon>
        <taxon>Candidatus Aphodenecus</taxon>
    </lineage>
</organism>
<evidence type="ECO:0000256" key="1">
    <source>
        <dbReference type="SAM" id="SignalP"/>
    </source>
</evidence>
<reference evidence="2" key="1">
    <citation type="submission" date="2020-10" db="EMBL/GenBank/DDBJ databases">
        <authorList>
            <person name="Gilroy R."/>
        </authorList>
    </citation>
    <scope>NUCLEOTIDE SEQUENCE</scope>
    <source>
        <strain evidence="2">11167</strain>
    </source>
</reference>
<feature type="signal peptide" evidence="1">
    <location>
        <begin position="1"/>
        <end position="18"/>
    </location>
</feature>
<accession>A0A9D9E969</accession>
<name>A0A9D9E969_9SPIR</name>
<evidence type="ECO:0000313" key="2">
    <source>
        <dbReference type="EMBL" id="MBO8442160.1"/>
    </source>
</evidence>
<feature type="chain" id="PRO_5039095039" evidence="1">
    <location>
        <begin position="19"/>
        <end position="275"/>
    </location>
</feature>
<gene>
    <name evidence="2" type="ORF">IAC42_00150</name>
</gene>
<sequence>MRKYLTLAFLSSILFLFASCGMPTYHDYQDEIAISSVSSVGGITYKAGFRLTLSDPTILDKLDSNTPSILLMYSLYPQGVSTGFSSQFLSYYKGGSSTHHNGSPAVFDEGRLNNVEYSYEGTTLHLYGMTGNDGSSLYNAPLYSYGPIIWWKGDSGIDSENEVAYPYWYFMIDVSNSNSADSSFNLVLDVWKADSSGNAQLVADDIQLYSYSGQPFYAQYSSSVSSRLDYEYYREKSPNEDIYVNLFCACCVLPGDGSEYSNIYWSSLTSDSFSI</sequence>
<protein>
    <submittedName>
        <fullName evidence="2">Uncharacterized protein</fullName>
    </submittedName>
</protein>
<proteinExistence type="predicted"/>
<dbReference type="PROSITE" id="PS51257">
    <property type="entry name" value="PROKAR_LIPOPROTEIN"/>
    <property type="match status" value="1"/>
</dbReference>
<comment type="caution">
    <text evidence="2">The sequence shown here is derived from an EMBL/GenBank/DDBJ whole genome shotgun (WGS) entry which is preliminary data.</text>
</comment>
<dbReference type="EMBL" id="JADIMU010000001">
    <property type="protein sequence ID" value="MBO8442160.1"/>
    <property type="molecule type" value="Genomic_DNA"/>
</dbReference>